<evidence type="ECO:0000313" key="1">
    <source>
        <dbReference type="EMBL" id="ABG61689.1"/>
    </source>
</evidence>
<dbReference type="EMBL" id="CP000390">
    <property type="protein sequence ID" value="ABG61689.1"/>
    <property type="molecule type" value="Genomic_DNA"/>
</dbReference>
<dbReference type="HOGENOM" id="CLU_089644_0_0_5"/>
<dbReference type="KEGG" id="mes:Meso_0285"/>
<sequence>MPAIALADLLPDFGVQTSAVRNPAPAFAAEENPKKSSEESVEDLVAQRVSQAEVEIAERLAREYEAKLKAERQRHAVELETVVARLTHETAEAMAVRFSESEREIEAKIAAVTARILSAALTENLCKRAIDELVGVIGEAMRDRQALRIRVRGPEVLEAVLREKLGERAAQMDFSEAPGIDLTAEIEDSLFETRIAEWAAALSEVLS</sequence>
<name>Q11LN6_CHESB</name>
<reference evidence="1" key="1">
    <citation type="submission" date="2006-06" db="EMBL/GenBank/DDBJ databases">
        <title>Complete sequence of chromosome of Chelativorans sp. BNC1.</title>
        <authorList>
            <consortium name="US DOE Joint Genome Institute"/>
            <person name="Copeland A."/>
            <person name="Lucas S."/>
            <person name="Lapidus A."/>
            <person name="Barry K."/>
            <person name="Detter J.C."/>
            <person name="Glavina del Rio T."/>
            <person name="Hammon N."/>
            <person name="Israni S."/>
            <person name="Dalin E."/>
            <person name="Tice H."/>
            <person name="Pitluck S."/>
            <person name="Chertkov O."/>
            <person name="Brettin T."/>
            <person name="Bruce D."/>
            <person name="Han C."/>
            <person name="Tapia R."/>
            <person name="Gilna P."/>
            <person name="Schmutz J."/>
            <person name="Larimer F."/>
            <person name="Land M."/>
            <person name="Hauser L."/>
            <person name="Kyrpides N."/>
            <person name="Mikhailova N."/>
            <person name="Richardson P."/>
        </authorList>
    </citation>
    <scope>NUCLEOTIDE SEQUENCE</scope>
    <source>
        <strain evidence="1">BNC1</strain>
    </source>
</reference>
<gene>
    <name evidence="1" type="ordered locus">Meso_0285</name>
</gene>
<protein>
    <recommendedName>
        <fullName evidence="2">Flagellar assembly protein FliH/Type III secretion system HrpE domain-containing protein</fullName>
    </recommendedName>
</protein>
<evidence type="ECO:0008006" key="2">
    <source>
        <dbReference type="Google" id="ProtNLM"/>
    </source>
</evidence>
<dbReference type="AlphaFoldDB" id="Q11LN6"/>
<proteinExistence type="predicted"/>
<dbReference type="eggNOG" id="ENOG50332YW">
    <property type="taxonomic scope" value="Bacteria"/>
</dbReference>
<accession>Q11LN6</accession>
<dbReference type="STRING" id="266779.Meso_0285"/>
<dbReference type="OrthoDB" id="8276977at2"/>
<organism evidence="1">
    <name type="scientific">Chelativorans sp. (strain BNC1)</name>
    <dbReference type="NCBI Taxonomy" id="266779"/>
    <lineage>
        <taxon>Bacteria</taxon>
        <taxon>Pseudomonadati</taxon>
        <taxon>Pseudomonadota</taxon>
        <taxon>Alphaproteobacteria</taxon>
        <taxon>Hyphomicrobiales</taxon>
        <taxon>Phyllobacteriaceae</taxon>
        <taxon>Chelativorans</taxon>
    </lineage>
</organism>